<reference evidence="2 3" key="1">
    <citation type="submission" date="2014-04" db="EMBL/GenBank/DDBJ databases">
        <authorList>
            <consortium name="DOE Joint Genome Institute"/>
            <person name="Kuo A."/>
            <person name="Martino E."/>
            <person name="Perotto S."/>
            <person name="Kohler A."/>
            <person name="Nagy L.G."/>
            <person name="Floudas D."/>
            <person name="Copeland A."/>
            <person name="Barry K.W."/>
            <person name="Cichocki N."/>
            <person name="Veneault-Fourrey C."/>
            <person name="LaButti K."/>
            <person name="Lindquist E.A."/>
            <person name="Lipzen A."/>
            <person name="Lundell T."/>
            <person name="Morin E."/>
            <person name="Murat C."/>
            <person name="Sun H."/>
            <person name="Tunlid A."/>
            <person name="Henrissat B."/>
            <person name="Grigoriev I.V."/>
            <person name="Hibbett D.S."/>
            <person name="Martin F."/>
            <person name="Nordberg H.P."/>
            <person name="Cantor M.N."/>
            <person name="Hua S.X."/>
        </authorList>
    </citation>
    <scope>NUCLEOTIDE SEQUENCE [LARGE SCALE GENOMIC DNA]</scope>
    <source>
        <strain evidence="2 3">Zn</strain>
    </source>
</reference>
<organism evidence="2 3">
    <name type="scientific">Oidiodendron maius (strain Zn)</name>
    <dbReference type="NCBI Taxonomy" id="913774"/>
    <lineage>
        <taxon>Eukaryota</taxon>
        <taxon>Fungi</taxon>
        <taxon>Dikarya</taxon>
        <taxon>Ascomycota</taxon>
        <taxon>Pezizomycotina</taxon>
        <taxon>Leotiomycetes</taxon>
        <taxon>Leotiomycetes incertae sedis</taxon>
        <taxon>Myxotrichaceae</taxon>
        <taxon>Oidiodendron</taxon>
    </lineage>
</organism>
<dbReference type="Proteomes" id="UP000054321">
    <property type="component" value="Unassembled WGS sequence"/>
</dbReference>
<feature type="compositionally biased region" description="Basic and acidic residues" evidence="1">
    <location>
        <begin position="158"/>
        <end position="185"/>
    </location>
</feature>
<evidence type="ECO:0000313" key="3">
    <source>
        <dbReference type="Proteomes" id="UP000054321"/>
    </source>
</evidence>
<reference evidence="3" key="2">
    <citation type="submission" date="2015-01" db="EMBL/GenBank/DDBJ databases">
        <title>Evolutionary Origins and Diversification of the Mycorrhizal Mutualists.</title>
        <authorList>
            <consortium name="DOE Joint Genome Institute"/>
            <consortium name="Mycorrhizal Genomics Consortium"/>
            <person name="Kohler A."/>
            <person name="Kuo A."/>
            <person name="Nagy L.G."/>
            <person name="Floudas D."/>
            <person name="Copeland A."/>
            <person name="Barry K.W."/>
            <person name="Cichocki N."/>
            <person name="Veneault-Fourrey C."/>
            <person name="LaButti K."/>
            <person name="Lindquist E.A."/>
            <person name="Lipzen A."/>
            <person name="Lundell T."/>
            <person name="Morin E."/>
            <person name="Murat C."/>
            <person name="Riley R."/>
            <person name="Ohm R."/>
            <person name="Sun H."/>
            <person name="Tunlid A."/>
            <person name="Henrissat B."/>
            <person name="Grigoriev I.V."/>
            <person name="Hibbett D.S."/>
            <person name="Martin F."/>
        </authorList>
    </citation>
    <scope>NUCLEOTIDE SEQUENCE [LARGE SCALE GENOMIC DNA]</scope>
    <source>
        <strain evidence="3">Zn</strain>
    </source>
</reference>
<gene>
    <name evidence="2" type="ORF">OIDMADRAFT_174814</name>
</gene>
<protein>
    <submittedName>
        <fullName evidence="2">Uncharacterized protein</fullName>
    </submittedName>
</protein>
<sequence>MDSGANFSVFIYDPHKKSQCSNLWRVASSLHLRCSNFPFRFSFPCPCISYDRAMSKILFTLAFYHDGGTLKPQLVLSCTPVTNLVMKGADWKGARISNTNATAGARHRFEYSFTGGKSVTRASLVMNTSAILPPLVWLSRHPTGPPTKTGPRGKTAKTAKEQAREIAMEELKNIEDKKRPIERRRSSPSTHRSSPRPARREGYGSDDEYERRLRRKRIESRPASDYYPREDRSRSHHHSRSPESRRRDRHQRHDSASSGSSAEQLREENRRKRNQRRRDDTALDAGEYAVGGEA</sequence>
<dbReference type="OrthoDB" id="3563877at2759"/>
<feature type="region of interest" description="Disordered" evidence="1">
    <location>
        <begin position="137"/>
        <end position="294"/>
    </location>
</feature>
<keyword evidence="3" id="KW-1185">Reference proteome</keyword>
<dbReference type="HOGENOM" id="CLU_946975_0_0_1"/>
<dbReference type="InParanoid" id="A0A0C3I0F5"/>
<evidence type="ECO:0000256" key="1">
    <source>
        <dbReference type="SAM" id="MobiDB-lite"/>
    </source>
</evidence>
<accession>A0A0C3I0F5</accession>
<name>A0A0C3I0F5_OIDMZ</name>
<feature type="compositionally biased region" description="Low complexity" evidence="1">
    <location>
        <begin position="187"/>
        <end position="196"/>
    </location>
</feature>
<dbReference type="EMBL" id="KN832870">
    <property type="protein sequence ID" value="KIN07922.1"/>
    <property type="molecule type" value="Genomic_DNA"/>
</dbReference>
<evidence type="ECO:0000313" key="2">
    <source>
        <dbReference type="EMBL" id="KIN07922.1"/>
    </source>
</evidence>
<proteinExistence type="predicted"/>
<feature type="compositionally biased region" description="Basic and acidic residues" evidence="1">
    <location>
        <begin position="240"/>
        <end position="255"/>
    </location>
</feature>
<feature type="compositionally biased region" description="Basic and acidic residues" evidence="1">
    <location>
        <begin position="219"/>
        <end position="233"/>
    </location>
</feature>
<dbReference type="AlphaFoldDB" id="A0A0C3I0F5"/>